<sequence>MLNFGDILSVQYPFFAHYGIYIGNGRVIHNS</sequence>
<name>A0A450Z5M5_9GAMM</name>
<accession>A0A450Z5M5</accession>
<dbReference type="Gene3D" id="3.90.1720.10">
    <property type="entry name" value="endopeptidase domain like (from Nostoc punctiforme)"/>
    <property type="match status" value="1"/>
</dbReference>
<evidence type="ECO:0000313" key="2">
    <source>
        <dbReference type="EMBL" id="VFK49097.1"/>
    </source>
</evidence>
<evidence type="ECO:0000259" key="1">
    <source>
        <dbReference type="PROSITE" id="PS51934"/>
    </source>
</evidence>
<feature type="domain" description="LRAT" evidence="1">
    <location>
        <begin position="7"/>
        <end position="31"/>
    </location>
</feature>
<proteinExistence type="predicted"/>
<dbReference type="Pfam" id="PF04970">
    <property type="entry name" value="LRAT"/>
    <property type="match status" value="1"/>
</dbReference>
<dbReference type="PROSITE" id="PS51934">
    <property type="entry name" value="LRAT"/>
    <property type="match status" value="1"/>
</dbReference>
<gene>
    <name evidence="2" type="ORF">BECKTC1821D_GA0114238_106811</name>
</gene>
<dbReference type="EMBL" id="CAADFS010000068">
    <property type="protein sequence ID" value="VFK49097.1"/>
    <property type="molecule type" value="Genomic_DNA"/>
</dbReference>
<reference evidence="2" key="1">
    <citation type="submission" date="2019-02" db="EMBL/GenBank/DDBJ databases">
        <authorList>
            <person name="Gruber-Vodicka R. H."/>
            <person name="Seah K. B. B."/>
        </authorList>
    </citation>
    <scope>NUCLEOTIDE SEQUENCE</scope>
    <source>
        <strain evidence="2">BECK_BZ123</strain>
    </source>
</reference>
<dbReference type="GO" id="GO:0016746">
    <property type="term" value="F:acyltransferase activity"/>
    <property type="evidence" value="ECO:0007669"/>
    <property type="project" value="UniProtKB-KW"/>
</dbReference>
<dbReference type="InterPro" id="IPR007053">
    <property type="entry name" value="LRAT_dom"/>
</dbReference>
<organism evidence="2">
    <name type="scientific">Candidatus Kentrum sp. TC</name>
    <dbReference type="NCBI Taxonomy" id="2126339"/>
    <lineage>
        <taxon>Bacteria</taxon>
        <taxon>Pseudomonadati</taxon>
        <taxon>Pseudomonadota</taxon>
        <taxon>Gammaproteobacteria</taxon>
        <taxon>Candidatus Kentrum</taxon>
    </lineage>
</organism>
<keyword evidence="2" id="KW-0808">Transferase</keyword>
<protein>
    <submittedName>
        <fullName evidence="2">Lecithin retinol acyltransferase</fullName>
    </submittedName>
</protein>
<dbReference type="AlphaFoldDB" id="A0A450Z5M5"/>
<keyword evidence="2" id="KW-0012">Acyltransferase</keyword>